<feature type="compositionally biased region" description="Low complexity" evidence="1">
    <location>
        <begin position="631"/>
        <end position="644"/>
    </location>
</feature>
<feature type="region of interest" description="Disordered" evidence="1">
    <location>
        <begin position="1025"/>
        <end position="1061"/>
    </location>
</feature>
<feature type="compositionally biased region" description="Basic and acidic residues" evidence="1">
    <location>
        <begin position="340"/>
        <end position="355"/>
    </location>
</feature>
<feature type="compositionally biased region" description="Polar residues" evidence="1">
    <location>
        <begin position="376"/>
        <end position="388"/>
    </location>
</feature>
<feature type="compositionally biased region" description="Polar residues" evidence="1">
    <location>
        <begin position="495"/>
        <end position="504"/>
    </location>
</feature>
<feature type="region of interest" description="Disordered" evidence="1">
    <location>
        <begin position="339"/>
        <end position="875"/>
    </location>
</feature>
<feature type="compositionally biased region" description="Basic residues" evidence="1">
    <location>
        <begin position="758"/>
        <end position="767"/>
    </location>
</feature>
<feature type="compositionally biased region" description="Low complexity" evidence="1">
    <location>
        <begin position="844"/>
        <end position="862"/>
    </location>
</feature>
<dbReference type="Proteomes" id="UP001301769">
    <property type="component" value="Unassembled WGS sequence"/>
</dbReference>
<reference evidence="2" key="1">
    <citation type="journal article" date="2023" name="Mol. Phylogenet. Evol.">
        <title>Genome-scale phylogeny and comparative genomics of the fungal order Sordariales.</title>
        <authorList>
            <person name="Hensen N."/>
            <person name="Bonometti L."/>
            <person name="Westerberg I."/>
            <person name="Brannstrom I.O."/>
            <person name="Guillou S."/>
            <person name="Cros-Aarteil S."/>
            <person name="Calhoun S."/>
            <person name="Haridas S."/>
            <person name="Kuo A."/>
            <person name="Mondo S."/>
            <person name="Pangilinan J."/>
            <person name="Riley R."/>
            <person name="LaButti K."/>
            <person name="Andreopoulos B."/>
            <person name="Lipzen A."/>
            <person name="Chen C."/>
            <person name="Yan M."/>
            <person name="Daum C."/>
            <person name="Ng V."/>
            <person name="Clum A."/>
            <person name="Steindorff A."/>
            <person name="Ohm R.A."/>
            <person name="Martin F."/>
            <person name="Silar P."/>
            <person name="Natvig D.O."/>
            <person name="Lalanne C."/>
            <person name="Gautier V."/>
            <person name="Ament-Velasquez S.L."/>
            <person name="Kruys A."/>
            <person name="Hutchinson M.I."/>
            <person name="Powell A.J."/>
            <person name="Barry K."/>
            <person name="Miller A.N."/>
            <person name="Grigoriev I.V."/>
            <person name="Debuchy R."/>
            <person name="Gladieux P."/>
            <person name="Hiltunen Thoren M."/>
            <person name="Johannesson H."/>
        </authorList>
    </citation>
    <scope>NUCLEOTIDE SEQUENCE</scope>
    <source>
        <strain evidence="2">PSN293</strain>
    </source>
</reference>
<evidence type="ECO:0008006" key="4">
    <source>
        <dbReference type="Google" id="ProtNLM"/>
    </source>
</evidence>
<dbReference type="AlphaFoldDB" id="A0AAN7B164"/>
<sequence length="1061" mass="116071">MKRRHSQDFLQRDRFQHEPVYAESPHNPDDVLCYGSDDDAYYNPIERQLRIEHQANRFLHGLPMFIASAQLQGPFDRKSGWENPWRSRNSVTQTGQTQDHPRKRLKQSKTERGPLDRNGLSLQMEGSDASSGLGASQAHEYLSKADFLRIESWRVGVVSVPRTDISGDESPLPPTSSAMTGRPSQNTQRDLSQVINDSFDTSRLVQPSFTQADRRRSKVSSTARLSTLEHGPARSERAVSTLRDCTSLATTPGTQSPLHITPEPTPAKNPHDGASSSDLSDLSQPTPEPIRCEVQPEEETGSSQSVVNPDYVTVPAIGRLSAVQLQEYSDRSFRFRGVASRRDPATETPTDRAEASAETAAGGEDNSTELDHAPTSDETIPHNNQETTIGHEPSDRSTEESPASSIVVANETAEPKPEPPEVETPEADTTRVACLNACGDASMIDGPTLIPSMSTSDSAQSDLESMGNFSCEKQSQALPRAMAKSPRKLLWPKSNKGTADTSPGSDAEASEAEVTANAHATKKRDDGLSHIYDQRFDSSDSEDSVVSKATSADDCSNQTDDQEDEANMDGGCTSLGTPLPNHDEEQSPWRNSQIEVKPEESETDEDVDIEGQSLPTTGACFETKLQSPWGQEPAQAPKAPEQPEVSLADKDNQTSQSPWARGDSQLAAAIIKDSRLFPPLSSPVQSEKSPLRSLREIALPNLPAPSRSQGDMSENQESCPQRPLTPDFQSSSLPTPDNSRSDSGIRSFREFLTPSPQKPKRSRKRRISAVNNGQLPSTQALVDAAVSNPWLDPSGQRRSKKRQKLRVSWAPLPGEGEESSLVVAEDASSTQSPACAEFPYEPKLSSSIRLRPRSILRSSRASSPPPSSLDKDLPAEKERFGKHFAAVANRRTAKQKRAKTVILPSASQQSVGSPPISAMAERFLAAEELSSRPRAISVLSDNEVYKRECRDVQSRFISNMRSSSQLSTPLKSVQTVEEEDGDSDVELSAIEIEEEEEPEPIDPVAEVMQNLDSFLDDTWEVRQSLPVIEGEPTSSVGSRRRSGRSGLRSSGMTDTPTNVWR</sequence>
<feature type="compositionally biased region" description="Polar residues" evidence="1">
    <location>
        <begin position="548"/>
        <end position="559"/>
    </location>
</feature>
<name>A0AAN7B164_9PEZI</name>
<feature type="region of interest" description="Disordered" evidence="1">
    <location>
        <begin position="162"/>
        <end position="308"/>
    </location>
</feature>
<feature type="compositionally biased region" description="Polar residues" evidence="1">
    <location>
        <begin position="1052"/>
        <end position="1061"/>
    </location>
</feature>
<gene>
    <name evidence="2" type="ORF">QBC37DRAFT_431157</name>
</gene>
<keyword evidence="3" id="KW-1185">Reference proteome</keyword>
<feature type="region of interest" description="Disordered" evidence="1">
    <location>
        <begin position="77"/>
        <end position="133"/>
    </location>
</feature>
<dbReference type="EMBL" id="MU858224">
    <property type="protein sequence ID" value="KAK4208896.1"/>
    <property type="molecule type" value="Genomic_DNA"/>
</dbReference>
<comment type="caution">
    <text evidence="2">The sequence shown here is derived from an EMBL/GenBank/DDBJ whole genome shotgun (WGS) entry which is preliminary data.</text>
</comment>
<feature type="compositionally biased region" description="Polar residues" evidence="1">
    <location>
        <begin position="86"/>
        <end position="98"/>
    </location>
</feature>
<proteinExistence type="predicted"/>
<feature type="compositionally biased region" description="Polar residues" evidence="1">
    <location>
        <begin position="243"/>
        <end position="258"/>
    </location>
</feature>
<feature type="compositionally biased region" description="Basic and acidic residues" evidence="1">
    <location>
        <begin position="523"/>
        <end position="538"/>
    </location>
</feature>
<evidence type="ECO:0000313" key="3">
    <source>
        <dbReference type="Proteomes" id="UP001301769"/>
    </source>
</evidence>
<feature type="compositionally biased region" description="Polar residues" evidence="1">
    <location>
        <begin position="769"/>
        <end position="780"/>
    </location>
</feature>
<protein>
    <recommendedName>
        <fullName evidence="4">Protamine P1</fullName>
    </recommendedName>
</protein>
<organism evidence="2 3">
    <name type="scientific">Rhypophila decipiens</name>
    <dbReference type="NCBI Taxonomy" id="261697"/>
    <lineage>
        <taxon>Eukaryota</taxon>
        <taxon>Fungi</taxon>
        <taxon>Dikarya</taxon>
        <taxon>Ascomycota</taxon>
        <taxon>Pezizomycotina</taxon>
        <taxon>Sordariomycetes</taxon>
        <taxon>Sordariomycetidae</taxon>
        <taxon>Sordariales</taxon>
        <taxon>Naviculisporaceae</taxon>
        <taxon>Rhypophila</taxon>
    </lineage>
</organism>
<feature type="compositionally biased region" description="Polar residues" evidence="1">
    <location>
        <begin position="727"/>
        <end position="744"/>
    </location>
</feature>
<evidence type="ECO:0000256" key="1">
    <source>
        <dbReference type="SAM" id="MobiDB-lite"/>
    </source>
</evidence>
<feature type="compositionally biased region" description="Polar residues" evidence="1">
    <location>
        <begin position="451"/>
        <end position="477"/>
    </location>
</feature>
<evidence type="ECO:0000313" key="2">
    <source>
        <dbReference type="EMBL" id="KAK4208896.1"/>
    </source>
</evidence>
<reference evidence="2" key="2">
    <citation type="submission" date="2023-05" db="EMBL/GenBank/DDBJ databases">
        <authorList>
            <consortium name="Lawrence Berkeley National Laboratory"/>
            <person name="Steindorff A."/>
            <person name="Hensen N."/>
            <person name="Bonometti L."/>
            <person name="Westerberg I."/>
            <person name="Brannstrom I.O."/>
            <person name="Guillou S."/>
            <person name="Cros-Aarteil S."/>
            <person name="Calhoun S."/>
            <person name="Haridas S."/>
            <person name="Kuo A."/>
            <person name="Mondo S."/>
            <person name="Pangilinan J."/>
            <person name="Riley R."/>
            <person name="Labutti K."/>
            <person name="Andreopoulos B."/>
            <person name="Lipzen A."/>
            <person name="Chen C."/>
            <person name="Yanf M."/>
            <person name="Daum C."/>
            <person name="Ng V."/>
            <person name="Clum A."/>
            <person name="Ohm R."/>
            <person name="Martin F."/>
            <person name="Silar P."/>
            <person name="Natvig D."/>
            <person name="Lalanne C."/>
            <person name="Gautier V."/>
            <person name="Ament-Velasquez S.L."/>
            <person name="Kruys A."/>
            <person name="Hutchinson M.I."/>
            <person name="Powell A.J."/>
            <person name="Barry K."/>
            <person name="Miller A.N."/>
            <person name="Grigoriev I.V."/>
            <person name="Debuchy R."/>
            <person name="Gladieux P."/>
            <person name="Thoren M.H."/>
            <person name="Johannesson H."/>
        </authorList>
    </citation>
    <scope>NUCLEOTIDE SEQUENCE</scope>
    <source>
        <strain evidence="2">PSN293</strain>
    </source>
</reference>
<feature type="compositionally biased region" description="Polar residues" evidence="1">
    <location>
        <begin position="175"/>
        <end position="211"/>
    </location>
</feature>
<accession>A0AAN7B164</accession>
<feature type="compositionally biased region" description="Polar residues" evidence="1">
    <location>
        <begin position="706"/>
        <end position="719"/>
    </location>
</feature>